<name>A0ABN5WFL7_9SPHN</name>
<organism evidence="1 2">
    <name type="scientific">Sphingomonas bisphenolicum</name>
    <dbReference type="NCBI Taxonomy" id="296544"/>
    <lineage>
        <taxon>Bacteria</taxon>
        <taxon>Pseudomonadati</taxon>
        <taxon>Pseudomonadota</taxon>
        <taxon>Alphaproteobacteria</taxon>
        <taxon>Sphingomonadales</taxon>
        <taxon>Sphingomonadaceae</taxon>
        <taxon>Sphingomonas</taxon>
    </lineage>
</organism>
<keyword evidence="2" id="KW-1185">Reference proteome</keyword>
<sequence>MTQYANPDLTQREIVENNILAIETMPEQVDETAAAATAHLDGPVDFPTAQFIGQHVSMQNGAKFQLNSELTRLKNIIATWDGTPLAPPGTPTLTLTPMS</sequence>
<dbReference type="Proteomes" id="UP001059971">
    <property type="component" value="Chromosome 1"/>
</dbReference>
<reference evidence="1" key="1">
    <citation type="submission" date="2018-07" db="EMBL/GenBank/DDBJ databases">
        <title>Complete genome sequence of Sphingomonas bisphenolicum strain AO1, a bisphenol A degradative bacterium isolated from Japanese farm field.</title>
        <authorList>
            <person name="Murakami M."/>
            <person name="Koh M."/>
            <person name="Koba S."/>
            <person name="Matsumura Y."/>
        </authorList>
    </citation>
    <scope>NUCLEOTIDE SEQUENCE</scope>
    <source>
        <strain evidence="1">AO1</strain>
    </source>
</reference>
<evidence type="ECO:0000313" key="2">
    <source>
        <dbReference type="Proteomes" id="UP001059971"/>
    </source>
</evidence>
<dbReference type="EMBL" id="AP018817">
    <property type="protein sequence ID" value="BBF70638.1"/>
    <property type="molecule type" value="Genomic_DNA"/>
</dbReference>
<dbReference type="RefSeq" id="WP_145986197.1">
    <property type="nucleotide sequence ID" value="NZ_AP018817.1"/>
</dbReference>
<evidence type="ECO:0000313" key="1">
    <source>
        <dbReference type="EMBL" id="BBF70638.1"/>
    </source>
</evidence>
<gene>
    <name evidence="1" type="ORF">SBA_ch1_28380</name>
</gene>
<protein>
    <submittedName>
        <fullName evidence="1">Uncharacterized protein</fullName>
    </submittedName>
</protein>
<proteinExistence type="predicted"/>
<accession>A0ABN5WFL7</accession>